<keyword evidence="1" id="KW-0238">DNA-binding</keyword>
<dbReference type="EMBL" id="MU006398">
    <property type="protein sequence ID" value="KAF2844228.1"/>
    <property type="molecule type" value="Genomic_DNA"/>
</dbReference>
<dbReference type="PROSITE" id="PS51253">
    <property type="entry name" value="HTH_CENPB"/>
    <property type="match status" value="1"/>
</dbReference>
<evidence type="ECO:0000259" key="2">
    <source>
        <dbReference type="PROSITE" id="PS51253"/>
    </source>
</evidence>
<organism evidence="3 4">
    <name type="scientific">Plenodomus tracheiphilus IPT5</name>
    <dbReference type="NCBI Taxonomy" id="1408161"/>
    <lineage>
        <taxon>Eukaryota</taxon>
        <taxon>Fungi</taxon>
        <taxon>Dikarya</taxon>
        <taxon>Ascomycota</taxon>
        <taxon>Pezizomycotina</taxon>
        <taxon>Dothideomycetes</taxon>
        <taxon>Pleosporomycetidae</taxon>
        <taxon>Pleosporales</taxon>
        <taxon>Pleosporineae</taxon>
        <taxon>Leptosphaeriaceae</taxon>
        <taxon>Plenodomus</taxon>
    </lineage>
</organism>
<accession>A0A6A7APL8</accession>
<name>A0A6A7APL8_9PLEO</name>
<dbReference type="AlphaFoldDB" id="A0A6A7APL8"/>
<dbReference type="Proteomes" id="UP000799423">
    <property type="component" value="Unassembled WGS sequence"/>
</dbReference>
<dbReference type="Pfam" id="PF03221">
    <property type="entry name" value="HTH_Tnp_Tc5"/>
    <property type="match status" value="1"/>
</dbReference>
<proteinExistence type="predicted"/>
<protein>
    <recommendedName>
        <fullName evidence="2">HTH CENPB-type domain-containing protein</fullName>
    </recommendedName>
</protein>
<evidence type="ECO:0000313" key="4">
    <source>
        <dbReference type="Proteomes" id="UP000799423"/>
    </source>
</evidence>
<keyword evidence="4" id="KW-1185">Reference proteome</keyword>
<sequence length="169" mass="20134">MSSIKAALAAIDAQKPREKVNYKKIAEQYSCSRVTLARRHQDEQELLRYIEHLTRQGLLPTRSMIQNFASQIAKKELRKHWVDRYIQRYQVNLILSWTTGINRTRYQANSALKYNLYFKLLAYKIKEYKVKPCHTYNMDEKGFLLGVVTRSKRVFSKRLYQEGRLRSIL</sequence>
<reference evidence="3" key="1">
    <citation type="submission" date="2020-01" db="EMBL/GenBank/DDBJ databases">
        <authorList>
            <consortium name="DOE Joint Genome Institute"/>
            <person name="Haridas S."/>
            <person name="Albert R."/>
            <person name="Binder M."/>
            <person name="Bloem J."/>
            <person name="Labutti K."/>
            <person name="Salamov A."/>
            <person name="Andreopoulos B."/>
            <person name="Baker S.E."/>
            <person name="Barry K."/>
            <person name="Bills G."/>
            <person name="Bluhm B.H."/>
            <person name="Cannon C."/>
            <person name="Castanera R."/>
            <person name="Culley D.E."/>
            <person name="Daum C."/>
            <person name="Ezra D."/>
            <person name="Gonzalez J.B."/>
            <person name="Henrissat B."/>
            <person name="Kuo A."/>
            <person name="Liang C."/>
            <person name="Lipzen A."/>
            <person name="Lutzoni F."/>
            <person name="Magnuson J."/>
            <person name="Mondo S."/>
            <person name="Nolan M."/>
            <person name="Ohm R."/>
            <person name="Pangilinan J."/>
            <person name="Park H.-J."/>
            <person name="Ramirez L."/>
            <person name="Alfaro M."/>
            <person name="Sun H."/>
            <person name="Tritt A."/>
            <person name="Yoshinaga Y."/>
            <person name="Zwiers L.-H."/>
            <person name="Turgeon B.G."/>
            <person name="Goodwin S.B."/>
            <person name="Spatafora J.W."/>
            <person name="Crous P.W."/>
            <person name="Grigoriev I.V."/>
        </authorList>
    </citation>
    <scope>NUCLEOTIDE SEQUENCE</scope>
    <source>
        <strain evidence="3">IPT5</strain>
    </source>
</reference>
<gene>
    <name evidence="3" type="ORF">T440DRAFT_473560</name>
</gene>
<dbReference type="InterPro" id="IPR006600">
    <property type="entry name" value="HTH_CenpB_DNA-bd_dom"/>
</dbReference>
<dbReference type="GO" id="GO:0003677">
    <property type="term" value="F:DNA binding"/>
    <property type="evidence" value="ECO:0007669"/>
    <property type="project" value="UniProtKB-KW"/>
</dbReference>
<evidence type="ECO:0000256" key="1">
    <source>
        <dbReference type="ARBA" id="ARBA00023125"/>
    </source>
</evidence>
<feature type="domain" description="HTH CENPB-type" evidence="2">
    <location>
        <begin position="30"/>
        <end position="95"/>
    </location>
</feature>
<dbReference type="OrthoDB" id="3938460at2759"/>
<evidence type="ECO:0000313" key="3">
    <source>
        <dbReference type="EMBL" id="KAF2844228.1"/>
    </source>
</evidence>